<organism evidence="1 2">
    <name type="scientific">Hyaloscypha bicolor E</name>
    <dbReference type="NCBI Taxonomy" id="1095630"/>
    <lineage>
        <taxon>Eukaryota</taxon>
        <taxon>Fungi</taxon>
        <taxon>Dikarya</taxon>
        <taxon>Ascomycota</taxon>
        <taxon>Pezizomycotina</taxon>
        <taxon>Leotiomycetes</taxon>
        <taxon>Helotiales</taxon>
        <taxon>Hyaloscyphaceae</taxon>
        <taxon>Hyaloscypha</taxon>
        <taxon>Hyaloscypha bicolor</taxon>
    </lineage>
</organism>
<sequence>MSIQGSTTGGSVGSTCLTPAFANPLLLPRELLLRSIDCLLPTGRATTLESWAGTPQLDRSLVESRTVLCNICQVSRHFNAIVTSFLYKVMVLKSRRELLCFFRTLLSARHLRPLVSSLAWVGVLSGLGPLLQVDEPTEDEEMERVISQCWSGNDWPPASAEDVFIVRRLNLDPNNPRTFRAFQILGAILGMASQLKALFTLLGSVSDGVLQRGRIPQCPELLSIGRLLAPETWMYGRYESANIVDLPPILLHILQSLRTITLEPHYEKNTQIYYPTSVLELITRSCPYLERIEIKGINHWRLMFSNNTRSEELKPGLVNGNAKELILRRAWHPQSSLPVIGSVFPNLRQLYAEWDDGSNDTWPGRHWPTDRDICKGLSRLEQTLEVLHLTTTPGSSWQRSNFPSLLSPALGRMKALNHLTTETLWLFGKTSPSALDIESLLPPFLVSLHLVDYWGVSEWEEFYPDFSDGSNPLEFLTKTMRYLHIGCCTVLSDLKAVRITSPLFSCFFGGGTQYGLTVDNYPEDVQNFIDTFLQVFAEASIEFSIALYNALETHGQWPWSRISSLPLVI</sequence>
<dbReference type="InParanoid" id="A0A2J6T051"/>
<dbReference type="OrthoDB" id="4578291at2759"/>
<dbReference type="EMBL" id="KZ613848">
    <property type="protein sequence ID" value="PMD56421.1"/>
    <property type="molecule type" value="Genomic_DNA"/>
</dbReference>
<protein>
    <submittedName>
        <fullName evidence="1">Uncharacterized protein</fullName>
    </submittedName>
</protein>
<accession>A0A2J6T051</accession>
<dbReference type="RefSeq" id="XP_024733325.1">
    <property type="nucleotide sequence ID" value="XM_024880890.1"/>
</dbReference>
<evidence type="ECO:0000313" key="2">
    <source>
        <dbReference type="Proteomes" id="UP000235371"/>
    </source>
</evidence>
<gene>
    <name evidence="1" type="ORF">K444DRAFT_616253</name>
</gene>
<name>A0A2J6T051_9HELO</name>
<reference evidence="1 2" key="1">
    <citation type="submission" date="2016-04" db="EMBL/GenBank/DDBJ databases">
        <title>A degradative enzymes factory behind the ericoid mycorrhizal symbiosis.</title>
        <authorList>
            <consortium name="DOE Joint Genome Institute"/>
            <person name="Martino E."/>
            <person name="Morin E."/>
            <person name="Grelet G."/>
            <person name="Kuo A."/>
            <person name="Kohler A."/>
            <person name="Daghino S."/>
            <person name="Barry K."/>
            <person name="Choi C."/>
            <person name="Cichocki N."/>
            <person name="Clum A."/>
            <person name="Copeland A."/>
            <person name="Hainaut M."/>
            <person name="Haridas S."/>
            <person name="Labutti K."/>
            <person name="Lindquist E."/>
            <person name="Lipzen A."/>
            <person name="Khouja H.-R."/>
            <person name="Murat C."/>
            <person name="Ohm R."/>
            <person name="Olson A."/>
            <person name="Spatafora J."/>
            <person name="Veneault-Fourrey C."/>
            <person name="Henrissat B."/>
            <person name="Grigoriev I."/>
            <person name="Martin F."/>
            <person name="Perotto S."/>
        </authorList>
    </citation>
    <scope>NUCLEOTIDE SEQUENCE [LARGE SCALE GENOMIC DNA]</scope>
    <source>
        <strain evidence="1 2">E</strain>
    </source>
</reference>
<dbReference type="Proteomes" id="UP000235371">
    <property type="component" value="Unassembled WGS sequence"/>
</dbReference>
<proteinExistence type="predicted"/>
<keyword evidence="2" id="KW-1185">Reference proteome</keyword>
<dbReference type="AlphaFoldDB" id="A0A2J6T051"/>
<evidence type="ECO:0000313" key="1">
    <source>
        <dbReference type="EMBL" id="PMD56421.1"/>
    </source>
</evidence>
<dbReference type="GeneID" id="36588967"/>